<dbReference type="EMBL" id="QJHK01000002">
    <property type="protein sequence ID" value="PXY42397.1"/>
    <property type="molecule type" value="Genomic_DNA"/>
</dbReference>
<dbReference type="RefSeq" id="WP_110305367.1">
    <property type="nucleotide sequence ID" value="NZ_QJHK01000002.1"/>
</dbReference>
<comment type="caution">
    <text evidence="1">The sequence shown here is derived from an EMBL/GenBank/DDBJ whole genome shotgun (WGS) entry which is preliminary data.</text>
</comment>
<proteinExistence type="predicted"/>
<evidence type="ECO:0000313" key="1">
    <source>
        <dbReference type="EMBL" id="PXY42397.1"/>
    </source>
</evidence>
<evidence type="ECO:0000313" key="2">
    <source>
        <dbReference type="Proteomes" id="UP000247903"/>
    </source>
</evidence>
<dbReference type="OrthoDB" id="9762853at2"/>
<dbReference type="Proteomes" id="UP000247903">
    <property type="component" value="Unassembled WGS sequence"/>
</dbReference>
<organism evidence="1 2">
    <name type="scientific">Flavobacterium cheongpyeongense</name>
    <dbReference type="NCBI Taxonomy" id="2212651"/>
    <lineage>
        <taxon>Bacteria</taxon>
        <taxon>Pseudomonadati</taxon>
        <taxon>Bacteroidota</taxon>
        <taxon>Flavobacteriia</taxon>
        <taxon>Flavobacteriales</taxon>
        <taxon>Flavobacteriaceae</taxon>
        <taxon>Flavobacterium</taxon>
    </lineage>
</organism>
<evidence type="ECO:0008006" key="3">
    <source>
        <dbReference type="Google" id="ProtNLM"/>
    </source>
</evidence>
<accession>A0A2V4BUR6</accession>
<name>A0A2V4BUR6_9FLAO</name>
<gene>
    <name evidence="1" type="ORF">DMB65_03985</name>
</gene>
<keyword evidence="2" id="KW-1185">Reference proteome</keyword>
<sequence>MNTLNQNTILTSVEAALVPSSNLIDGRTESDWLSFIADFASLINFYDANNQINGNWTPFLLKDPIIIVASIAKTNVTKQHSLFLNSCLHIESLLRDENNTKISELIHSLFEQIFQLFLKLEYWIRFLLKTNQEFSLKKYLFYQVEHIYSAQFWALLSLRSQLILHKIIAKVESVDLSVFQNADATIWQLNKDKKPYWEILDLEDTFVKNKIIDFIHALKNTGNQLFTFMTTITQHAKASFEKLKETRSPFPDTILIRTFIQLLMHHRQQLNEISQKHLDFYYTDILKQYIKNALPDSVFIALNLSKKNSTFLLPKESSFDAGLDASKNPIIFSSNENVSLNPATIVCAKTLAVTTIENTSSKLYLQNIATPSQLQKDETGKIEGWSIFGNNQSPDATNVSLGIAFASPLLYAKEGNRIIQVTITFNEATAFQFLNTDNFYLSTKENWLNVPVSIQESNSTNSSLTLNITLDTTQPAIETFTKNPDGYDSKWPLLKIVFDSYTNNVSIPIINTIEFKVTVQNNNSLQLYNDFGALDPKKPFELFGPTPTINSSFIIGSNEIFSKPLQSLAIDLTWDTLPKSFQTYYQEYNTYLSSIPLTQNQLVPNTSKSNGIIKKIENVIKEVAKITIGIIKKLLNTIIELLKEIVQLLKDILGIVDPNATTPFNNTCFTVDFEILNNSTWKNFNMLNQGISVDEEDNIKPAPYCVNEYCVPQADSTANLLFSTDSEAKKCELTTKSFFSYSASNASTTQVSSDPNISQTTEVLTTSETETTTIAIDPNIQNSELFFTEKSDSGFLKMALSGPNPYGFGFEIYPEIVANTALQNALQISKTFTDSKKIAAQPKLPFSPKLKTITANYCALQKYDLTQTNDFPLQCYTYAPFINYLTYDSATIVPVFNYNVGDNNINSSQIATGIPVIPDLHNYKGFLYIELEEIIAPNVINFYVELGRKEGNIPTDTKSDYYYLSSSGWQLLPLLSDSTNNLSCSGILAFNFPKDISNKTHLMNSKNYWICLATKSEIANYPEITFLKTNGVLLTRSGSEYLVNTSEPKIDSDSISKSQNAIPEIANIVQPFASFGGKAMENNNSKNKRVSNRLKTKDRVVNLMDYYSTIQQEFNDIYYSKAIYGNKTISVYVIKKVININDYNAFAPMISICEEEKIQHYLSERTSAFTTVTVVNFSFLTVTINTSITINSDYEFEGVQKTVNAALKLFLSPWIATKSPQITIGENLKANDVIQFIKTIEGVSNVSNTLSFNTSQLSKTGDFIVQTGLSEIQLDQNPELIIASNINHIINERD</sequence>
<reference evidence="1 2" key="1">
    <citation type="submission" date="2018-05" db="EMBL/GenBank/DDBJ databases">
        <title>Flavobacterium sp. strain IMCC34759, incomplete genome.</title>
        <authorList>
            <person name="Joung Y."/>
            <person name="Cho J."/>
        </authorList>
    </citation>
    <scope>NUCLEOTIDE SEQUENCE [LARGE SCALE GENOMIC DNA]</scope>
    <source>
        <strain evidence="1 2">IMCC34759</strain>
    </source>
</reference>
<protein>
    <recommendedName>
        <fullName evidence="3">Baseplate protein J-like domain-containing protein</fullName>
    </recommendedName>
</protein>